<protein>
    <submittedName>
        <fullName evidence="2">Uncharacterized protein</fullName>
    </submittedName>
</protein>
<dbReference type="WBParaSite" id="Gr19_v10_g16219.t1">
    <property type="protein sequence ID" value="Gr19_v10_g16219.t1"/>
    <property type="gene ID" value="Gr19_v10_g16219"/>
</dbReference>
<dbReference type="Proteomes" id="UP000887572">
    <property type="component" value="Unplaced"/>
</dbReference>
<evidence type="ECO:0000313" key="2">
    <source>
        <dbReference type="WBParaSite" id="Gr19_v10_g16219.t1"/>
    </source>
</evidence>
<reference evidence="2" key="1">
    <citation type="submission" date="2022-11" db="UniProtKB">
        <authorList>
            <consortium name="WormBaseParasite"/>
        </authorList>
    </citation>
    <scope>IDENTIFICATION</scope>
</reference>
<keyword evidence="1" id="KW-1185">Reference proteome</keyword>
<organism evidence="1 2">
    <name type="scientific">Globodera rostochiensis</name>
    <name type="common">Golden nematode worm</name>
    <name type="synonym">Heterodera rostochiensis</name>
    <dbReference type="NCBI Taxonomy" id="31243"/>
    <lineage>
        <taxon>Eukaryota</taxon>
        <taxon>Metazoa</taxon>
        <taxon>Ecdysozoa</taxon>
        <taxon>Nematoda</taxon>
        <taxon>Chromadorea</taxon>
        <taxon>Rhabditida</taxon>
        <taxon>Tylenchina</taxon>
        <taxon>Tylenchomorpha</taxon>
        <taxon>Tylenchoidea</taxon>
        <taxon>Heteroderidae</taxon>
        <taxon>Heteroderinae</taxon>
        <taxon>Globodera</taxon>
    </lineage>
</organism>
<proteinExistence type="predicted"/>
<sequence length="287" mass="33490">MKLFKFFEENKETFRVRHFTANKRKHLDEDPGSDHRALLYGCLKFPVPKKFNVNFEGRVVSCVVLSLAHDTHTPPGTVNSGAYGKSLYAYLSMNMQTAIRKKDLTGNSIRKILLHAAEMVPLFETEWPKAICLTLTYLGKIQAFSKAQPLLAREVGELEDHMDNFKAFLHEQPEMRLLLAHKPKAHLLLVHFVPFARQHRFLGLMDEQGDEALHSVWRRLEQFWKTMPDAEQMRQQLENHFVSNWLLDTGKFEEMQMLRMEEQSTGELEEDRMDEERDEDGFIDLIG</sequence>
<evidence type="ECO:0000313" key="1">
    <source>
        <dbReference type="Proteomes" id="UP000887572"/>
    </source>
</evidence>
<dbReference type="AlphaFoldDB" id="A0A914HCD8"/>
<accession>A0A914HCD8</accession>
<name>A0A914HCD8_GLORO</name>